<evidence type="ECO:0000256" key="10">
    <source>
        <dbReference type="ARBA" id="ARBA00023128"/>
    </source>
</evidence>
<reference evidence="16" key="1">
    <citation type="journal article" date="2018" name="Nat. Microbiol.">
        <title>Leveraging single-cell genomics to expand the fungal tree of life.</title>
        <authorList>
            <person name="Ahrendt S.R."/>
            <person name="Quandt C.A."/>
            <person name="Ciobanu D."/>
            <person name="Clum A."/>
            <person name="Salamov A."/>
            <person name="Andreopoulos B."/>
            <person name="Cheng J.F."/>
            <person name="Woyke T."/>
            <person name="Pelin A."/>
            <person name="Henrissat B."/>
            <person name="Reynolds N.K."/>
            <person name="Benny G.L."/>
            <person name="Smith M.E."/>
            <person name="James T.Y."/>
            <person name="Grigoriev I.V."/>
        </authorList>
    </citation>
    <scope>NUCLEOTIDE SEQUENCE [LARGE SCALE GENOMIC DNA]</scope>
</reference>
<keyword evidence="5" id="KW-0479">Metal-binding</keyword>
<dbReference type="InterPro" id="IPR023395">
    <property type="entry name" value="MCP_dom_sf"/>
</dbReference>
<keyword evidence="11 12" id="KW-0472">Membrane</keyword>
<dbReference type="PRINTS" id="PR00926">
    <property type="entry name" value="MITOCARRIER"/>
</dbReference>
<dbReference type="FunFam" id="1.50.40.10:FF:000016">
    <property type="entry name" value="Solute carrier family 25 member 23"/>
    <property type="match status" value="1"/>
</dbReference>
<evidence type="ECO:0000256" key="13">
    <source>
        <dbReference type="RuleBase" id="RU000488"/>
    </source>
</evidence>
<dbReference type="SUPFAM" id="SSF47473">
    <property type="entry name" value="EF-hand"/>
    <property type="match status" value="1"/>
</dbReference>
<dbReference type="CDD" id="cd00051">
    <property type="entry name" value="EFh"/>
    <property type="match status" value="1"/>
</dbReference>
<protein>
    <submittedName>
        <fullName evidence="15">Mitochondrial carrier domain-containing protein</fullName>
    </submittedName>
</protein>
<organism evidence="15 16">
    <name type="scientific">Blyttiomyces helicus</name>
    <dbReference type="NCBI Taxonomy" id="388810"/>
    <lineage>
        <taxon>Eukaryota</taxon>
        <taxon>Fungi</taxon>
        <taxon>Fungi incertae sedis</taxon>
        <taxon>Chytridiomycota</taxon>
        <taxon>Chytridiomycota incertae sedis</taxon>
        <taxon>Chytridiomycetes</taxon>
        <taxon>Chytridiomycetes incertae sedis</taxon>
        <taxon>Blyttiomyces</taxon>
    </lineage>
</organism>
<dbReference type="Gene3D" id="1.50.40.10">
    <property type="entry name" value="Mitochondrial carrier domain"/>
    <property type="match status" value="1"/>
</dbReference>
<comment type="similarity">
    <text evidence="2 13">Belongs to the mitochondrial carrier (TC 2.A.29) family.</text>
</comment>
<evidence type="ECO:0000313" key="16">
    <source>
        <dbReference type="Proteomes" id="UP000269721"/>
    </source>
</evidence>
<feature type="domain" description="EF-hand" evidence="14">
    <location>
        <begin position="63"/>
        <end position="98"/>
    </location>
</feature>
<dbReference type="PROSITE" id="PS00018">
    <property type="entry name" value="EF_HAND_1"/>
    <property type="match status" value="1"/>
</dbReference>
<evidence type="ECO:0000256" key="11">
    <source>
        <dbReference type="ARBA" id="ARBA00023136"/>
    </source>
</evidence>
<dbReference type="InterPro" id="IPR002067">
    <property type="entry name" value="MCP"/>
</dbReference>
<accession>A0A4P9WAH5</accession>
<gene>
    <name evidence="15" type="ORF">BDK51DRAFT_16805</name>
</gene>
<dbReference type="PANTHER" id="PTHR24089">
    <property type="entry name" value="SOLUTE CARRIER FAMILY 25"/>
    <property type="match status" value="1"/>
</dbReference>
<dbReference type="Pfam" id="PF00153">
    <property type="entry name" value="Mito_carr"/>
    <property type="match status" value="3"/>
</dbReference>
<evidence type="ECO:0000256" key="9">
    <source>
        <dbReference type="ARBA" id="ARBA00022989"/>
    </source>
</evidence>
<evidence type="ECO:0000256" key="5">
    <source>
        <dbReference type="ARBA" id="ARBA00022723"/>
    </source>
</evidence>
<evidence type="ECO:0000256" key="12">
    <source>
        <dbReference type="PROSITE-ProRule" id="PRU00282"/>
    </source>
</evidence>
<keyword evidence="8" id="KW-0106">Calcium</keyword>
<dbReference type="SMART" id="SM00054">
    <property type="entry name" value="EFh"/>
    <property type="match status" value="2"/>
</dbReference>
<comment type="subcellular location">
    <subcellularLocation>
        <location evidence="1">Mitochondrion inner membrane</location>
        <topology evidence="1">Multi-pass membrane protein</topology>
    </subcellularLocation>
</comment>
<evidence type="ECO:0000256" key="4">
    <source>
        <dbReference type="ARBA" id="ARBA00022692"/>
    </source>
</evidence>
<evidence type="ECO:0000256" key="6">
    <source>
        <dbReference type="ARBA" id="ARBA00022737"/>
    </source>
</evidence>
<feature type="repeat" description="Solcar" evidence="12">
    <location>
        <begin position="272"/>
        <end position="358"/>
    </location>
</feature>
<sequence length="483" mass="53419">MRAEGAKATISGHLRCEGAGTVVQRIPWVSKSSECRTSDLIWPFPNSSTRRITRAEFIDYVTQKEIELWKIFRQIDRNNNDAILPSDLRASLKEAGVQIRDSELESFITHIDRDNDGVIDFPEWRDFFLLLPHKPTLQDIYKLYSGVYGVDFNSDSFPLPEVAEGRGLPHRLNFLIAGGIAGAISRTATAPLDRLKVFLVTQTYPQNPPKSRAESAYDAIRILYRDGGFRSFYRGNGLNVVKIAPESALKFFVFEWGKSTLAGLEGVDKDNISVASRFAAGGLGGLLSQFAIYPLETLKTRIMAQTTVAGASIVLRTARALWKEGGVRPFYRGCGPSLVGIVPYAGIDLAVFETLKVTTAETQSSTEIPMMAILCCGMVSGAFGATLMYPLSLVRTRLQAQGTPLHPERYSSVFDVVRKTHAREGVFGFYKGLVPTLLKVIPAVSISYVVYERCKVGWGGVWAQTFYAAFARVHRSLTPLPLL</sequence>
<dbReference type="AlphaFoldDB" id="A0A4P9WAH5"/>
<dbReference type="SUPFAM" id="SSF103506">
    <property type="entry name" value="Mitochondrial carrier"/>
    <property type="match status" value="1"/>
</dbReference>
<dbReference type="InterPro" id="IPR002048">
    <property type="entry name" value="EF_hand_dom"/>
</dbReference>
<keyword evidence="9" id="KW-1133">Transmembrane helix</keyword>
<dbReference type="PROSITE" id="PS50920">
    <property type="entry name" value="SOLCAR"/>
    <property type="match status" value="3"/>
</dbReference>
<keyword evidence="10" id="KW-0496">Mitochondrion</keyword>
<dbReference type="Proteomes" id="UP000269721">
    <property type="component" value="Unassembled WGS sequence"/>
</dbReference>
<dbReference type="EMBL" id="KZ997112">
    <property type="protein sequence ID" value="RKO87860.1"/>
    <property type="molecule type" value="Genomic_DNA"/>
</dbReference>
<dbReference type="GO" id="GO:0055085">
    <property type="term" value="P:transmembrane transport"/>
    <property type="evidence" value="ECO:0007669"/>
    <property type="project" value="InterPro"/>
</dbReference>
<feature type="domain" description="EF-hand" evidence="14">
    <location>
        <begin position="99"/>
        <end position="134"/>
    </location>
</feature>
<evidence type="ECO:0000256" key="3">
    <source>
        <dbReference type="ARBA" id="ARBA00022448"/>
    </source>
</evidence>
<dbReference type="PROSITE" id="PS50222">
    <property type="entry name" value="EF_HAND_2"/>
    <property type="match status" value="2"/>
</dbReference>
<keyword evidence="3 13" id="KW-0813">Transport</keyword>
<feature type="repeat" description="Solcar" evidence="12">
    <location>
        <begin position="169"/>
        <end position="260"/>
    </location>
</feature>
<evidence type="ECO:0000256" key="1">
    <source>
        <dbReference type="ARBA" id="ARBA00004448"/>
    </source>
</evidence>
<keyword evidence="16" id="KW-1185">Reference proteome</keyword>
<dbReference type="GO" id="GO:0005743">
    <property type="term" value="C:mitochondrial inner membrane"/>
    <property type="evidence" value="ECO:0007669"/>
    <property type="project" value="UniProtKB-SubCell"/>
</dbReference>
<proteinExistence type="inferred from homology"/>
<dbReference type="InterPro" id="IPR018108">
    <property type="entry name" value="MCP_transmembrane"/>
</dbReference>
<evidence type="ECO:0000256" key="7">
    <source>
        <dbReference type="ARBA" id="ARBA00022792"/>
    </source>
</evidence>
<evidence type="ECO:0000256" key="2">
    <source>
        <dbReference type="ARBA" id="ARBA00006375"/>
    </source>
</evidence>
<evidence type="ECO:0000256" key="8">
    <source>
        <dbReference type="ARBA" id="ARBA00022837"/>
    </source>
</evidence>
<dbReference type="Pfam" id="PF13499">
    <property type="entry name" value="EF-hand_7"/>
    <property type="match status" value="1"/>
</dbReference>
<keyword evidence="7" id="KW-0999">Mitochondrion inner membrane</keyword>
<keyword evidence="6" id="KW-0677">Repeat</keyword>
<feature type="repeat" description="Solcar" evidence="12">
    <location>
        <begin position="368"/>
        <end position="457"/>
    </location>
</feature>
<name>A0A4P9WAH5_9FUNG</name>
<dbReference type="InterPro" id="IPR011992">
    <property type="entry name" value="EF-hand-dom_pair"/>
</dbReference>
<evidence type="ECO:0000313" key="15">
    <source>
        <dbReference type="EMBL" id="RKO87860.1"/>
    </source>
</evidence>
<dbReference type="OrthoDB" id="270584at2759"/>
<evidence type="ECO:0000259" key="14">
    <source>
        <dbReference type="PROSITE" id="PS50222"/>
    </source>
</evidence>
<dbReference type="GO" id="GO:0005509">
    <property type="term" value="F:calcium ion binding"/>
    <property type="evidence" value="ECO:0007669"/>
    <property type="project" value="InterPro"/>
</dbReference>
<dbReference type="InterPro" id="IPR018247">
    <property type="entry name" value="EF_Hand_1_Ca_BS"/>
</dbReference>
<keyword evidence="4 12" id="KW-0812">Transmembrane</keyword>
<dbReference type="Gene3D" id="1.10.238.10">
    <property type="entry name" value="EF-hand"/>
    <property type="match status" value="1"/>
</dbReference>